<feature type="compositionally biased region" description="Pro residues" evidence="3">
    <location>
        <begin position="180"/>
        <end position="196"/>
    </location>
</feature>
<dbReference type="GO" id="GO:0031380">
    <property type="term" value="C:nuclear RNA-directed RNA polymerase complex"/>
    <property type="evidence" value="ECO:0007669"/>
    <property type="project" value="TreeGrafter"/>
</dbReference>
<feature type="region of interest" description="Disordered" evidence="3">
    <location>
        <begin position="1"/>
        <end position="152"/>
    </location>
</feature>
<dbReference type="Proteomes" id="UP000027195">
    <property type="component" value="Unassembled WGS sequence"/>
</dbReference>
<feature type="compositionally biased region" description="Pro residues" evidence="3">
    <location>
        <begin position="27"/>
        <end position="36"/>
    </location>
</feature>
<feature type="region of interest" description="Disordered" evidence="3">
    <location>
        <begin position="971"/>
        <end position="1011"/>
    </location>
</feature>
<evidence type="ECO:0000313" key="5">
    <source>
        <dbReference type="EMBL" id="KDQ17068.1"/>
    </source>
</evidence>
<keyword evidence="1" id="KW-0696">RNA-directed RNA polymerase</keyword>
<evidence type="ECO:0000259" key="4">
    <source>
        <dbReference type="Pfam" id="PF05183"/>
    </source>
</evidence>
<dbReference type="InParanoid" id="A0A067MMR0"/>
<feature type="compositionally biased region" description="Polar residues" evidence="3">
    <location>
        <begin position="43"/>
        <end position="52"/>
    </location>
</feature>
<dbReference type="HOGENOM" id="CLU_003387_1_0_1"/>
<dbReference type="OrthoDB" id="10055769at2759"/>
<dbReference type="Pfam" id="PF05183">
    <property type="entry name" value="RdRP"/>
    <property type="match status" value="1"/>
</dbReference>
<feature type="region of interest" description="Disordered" evidence="3">
    <location>
        <begin position="167"/>
        <end position="202"/>
    </location>
</feature>
<feature type="compositionally biased region" description="Polar residues" evidence="3">
    <location>
        <begin position="90"/>
        <end position="101"/>
    </location>
</feature>
<organism evidence="5 6">
    <name type="scientific">Botryobasidium botryosum (strain FD-172 SS1)</name>
    <dbReference type="NCBI Taxonomy" id="930990"/>
    <lineage>
        <taxon>Eukaryota</taxon>
        <taxon>Fungi</taxon>
        <taxon>Dikarya</taxon>
        <taxon>Basidiomycota</taxon>
        <taxon>Agaricomycotina</taxon>
        <taxon>Agaricomycetes</taxon>
        <taxon>Cantharellales</taxon>
        <taxon>Botryobasidiaceae</taxon>
        <taxon>Botryobasidium</taxon>
    </lineage>
</organism>
<protein>
    <recommendedName>
        <fullName evidence="1">RNA-dependent RNA polymerase</fullName>
        <ecNumber evidence="1">2.7.7.48</ecNumber>
    </recommendedName>
</protein>
<feature type="region of interest" description="Disordered" evidence="3">
    <location>
        <begin position="1101"/>
        <end position="1126"/>
    </location>
</feature>
<keyword evidence="6" id="KW-1185">Reference proteome</keyword>
<dbReference type="AlphaFoldDB" id="A0A067MMR0"/>
<dbReference type="EC" id="2.7.7.48" evidence="1"/>
<feature type="compositionally biased region" description="Basic and acidic residues" evidence="3">
    <location>
        <begin position="994"/>
        <end position="1011"/>
    </location>
</feature>
<proteinExistence type="inferred from homology"/>
<dbReference type="STRING" id="930990.A0A067MMR0"/>
<evidence type="ECO:0000313" key="6">
    <source>
        <dbReference type="Proteomes" id="UP000027195"/>
    </source>
</evidence>
<dbReference type="InterPro" id="IPR057596">
    <property type="entry name" value="RDRP_core"/>
</dbReference>
<keyword evidence="1" id="KW-0694">RNA-binding</keyword>
<feature type="domain" description="RDRP core" evidence="4">
    <location>
        <begin position="368"/>
        <end position="996"/>
    </location>
</feature>
<comment type="catalytic activity">
    <reaction evidence="1">
        <text>RNA(n) + a ribonucleoside 5'-triphosphate = RNA(n+1) + diphosphate</text>
        <dbReference type="Rhea" id="RHEA:21248"/>
        <dbReference type="Rhea" id="RHEA-COMP:14527"/>
        <dbReference type="Rhea" id="RHEA-COMP:17342"/>
        <dbReference type="ChEBI" id="CHEBI:33019"/>
        <dbReference type="ChEBI" id="CHEBI:61557"/>
        <dbReference type="ChEBI" id="CHEBI:140395"/>
        <dbReference type="EC" id="2.7.7.48"/>
    </reaction>
</comment>
<keyword evidence="1" id="KW-0548">Nucleotidyltransferase</keyword>
<feature type="coiled-coil region" evidence="2">
    <location>
        <begin position="1072"/>
        <end position="1099"/>
    </location>
</feature>
<keyword evidence="1" id="KW-0808">Transferase</keyword>
<evidence type="ECO:0000256" key="3">
    <source>
        <dbReference type="SAM" id="MobiDB-lite"/>
    </source>
</evidence>
<keyword evidence="2" id="KW-0175">Coiled coil</keyword>
<accession>A0A067MMR0</accession>
<reference evidence="6" key="1">
    <citation type="journal article" date="2014" name="Proc. Natl. Acad. Sci. U.S.A.">
        <title>Extensive sampling of basidiomycete genomes demonstrates inadequacy of the white-rot/brown-rot paradigm for wood decay fungi.</title>
        <authorList>
            <person name="Riley R."/>
            <person name="Salamov A.A."/>
            <person name="Brown D.W."/>
            <person name="Nagy L.G."/>
            <person name="Floudas D."/>
            <person name="Held B.W."/>
            <person name="Levasseur A."/>
            <person name="Lombard V."/>
            <person name="Morin E."/>
            <person name="Otillar R."/>
            <person name="Lindquist E.A."/>
            <person name="Sun H."/>
            <person name="LaButti K.M."/>
            <person name="Schmutz J."/>
            <person name="Jabbour D."/>
            <person name="Luo H."/>
            <person name="Baker S.E."/>
            <person name="Pisabarro A.G."/>
            <person name="Walton J.D."/>
            <person name="Blanchette R.A."/>
            <person name="Henrissat B."/>
            <person name="Martin F."/>
            <person name="Cullen D."/>
            <person name="Hibbett D.S."/>
            <person name="Grigoriev I.V."/>
        </authorList>
    </citation>
    <scope>NUCLEOTIDE SEQUENCE [LARGE SCALE GENOMIC DNA]</scope>
    <source>
        <strain evidence="6">FD-172 SS1</strain>
    </source>
</reference>
<feature type="compositionally biased region" description="Basic and acidic residues" evidence="3">
    <location>
        <begin position="115"/>
        <end position="128"/>
    </location>
</feature>
<dbReference type="GO" id="GO:0030422">
    <property type="term" value="P:siRNA processing"/>
    <property type="evidence" value="ECO:0007669"/>
    <property type="project" value="TreeGrafter"/>
</dbReference>
<dbReference type="InterPro" id="IPR007855">
    <property type="entry name" value="RDRP"/>
</dbReference>
<name>A0A067MMR0_BOTB1</name>
<dbReference type="EMBL" id="KL198025">
    <property type="protein sequence ID" value="KDQ17068.1"/>
    <property type="molecule type" value="Genomic_DNA"/>
</dbReference>
<evidence type="ECO:0000256" key="1">
    <source>
        <dbReference type="RuleBase" id="RU363098"/>
    </source>
</evidence>
<dbReference type="PANTHER" id="PTHR23079">
    <property type="entry name" value="RNA-DEPENDENT RNA POLYMERASE"/>
    <property type="match status" value="1"/>
</dbReference>
<feature type="compositionally biased region" description="Basic and acidic residues" evidence="3">
    <location>
        <begin position="169"/>
        <end position="178"/>
    </location>
</feature>
<sequence length="1212" mass="134464">MSLWAKKFTTILFPDSAPPEIKRPEVPVAPLPPTPPAESETPQRSLPPSNHDVTPPALPIRQLPLSPPATPSGSPGASQDNAIAEGRSPSPIQALQDSQETAVELPPSPPIAEAKLAKADLELERKASDVFSIPFAPESPKEEEDLRSEPSVGNDSEALWAALASPAKPDAKELHEPEVVPTPTPKEVPQEPPRISPPEQSLAIPRIFSPGIDKSRYIEVAHSKHHQRLMDGRKLAWGVQWEVARLVSCGLFKWEDIPPAELDKLTGSNAEAGPKVLKSLLPIVNPEFKYLATELGGVRNSSPRSPWEELDREQAAIIEDAGRGLGCTEGDESGWFGGKVQQRARIFIRDAPPSSSYSAGSIADRFAIKLEPQEKGRSTRFGRFFGSRRLIQLTIHKDIMDRHLEALVQYMTHGFVINGRVFRAFFAKENHAYLTETTEEYERTPVAEEGDDMRISLLDFIDWFAPLYRNNRQLMSKWSTRFALLMSTSQPGVQFENTNIFIIDDELSPAYRPEDGKPSAEQTMTDGCGLINLAALKQIKQRLSLETMPSAIQGRLVGAKGMWLRHPTDRDPRPKIWLRGSQIKVKIDLVEDQDAFILDVVRAFHFKCPANLSIQIINNLSHNGVPNDVFVKLMADGLAAEVQPFDWTQPDGLIRLWFAVHEAGGVSTMRLRRDAAAYARLTGVDVPDSSKFGEGDVMDDVGALPSSGMDEISGYPDTLHERVIGLLEAGFTPQGLPIMRKDTKKILDFVIEKYVKKYHIPVPMSLSTFIVPDPLGILKEDEVHFRASQPVLLTPSGEQTASISGKAILTRIPLMLPTDVKKVTVLDHPALSAYVDILVFPIKGTQSLASELSGGDYDGDTVTMIWQPEVVDAFTNSSFAEPPKDLNDSLVGRPPESAVDFQARTASMSEDDVRKAYQLHLLRGLSQSQVGLYSNFHTNAIYAFGYGHPETLRLANLFAICLDTPKSGKSVKPAIMKQDQGRYGKRKPPCMESQEERDRRGGSQDEHLRRDPKLGEFALDALMKAGKAEANKHKAYFEDLVKNNQELRPDSDLIAPYQDAKRRAAVLSAKGEQGMKTELEELKKLVKGLAREYSDLMRKIAVSKDAPRRTSTGPRPSEPSRQESARRISKAFLEGASTDLLHFSPHEALRIMASYAYRFDIEQSRGNDCRFSFAVAFRELCAIKAGQQRSSLSMEYANRKVPHRGALKLLSR</sequence>
<dbReference type="GO" id="GO:0003723">
    <property type="term" value="F:RNA binding"/>
    <property type="evidence" value="ECO:0007669"/>
    <property type="project" value="UniProtKB-KW"/>
</dbReference>
<dbReference type="GO" id="GO:0003968">
    <property type="term" value="F:RNA-directed RNA polymerase activity"/>
    <property type="evidence" value="ECO:0007669"/>
    <property type="project" value="UniProtKB-KW"/>
</dbReference>
<evidence type="ECO:0000256" key="2">
    <source>
        <dbReference type="SAM" id="Coils"/>
    </source>
</evidence>
<comment type="similarity">
    <text evidence="1">Belongs to the RdRP family.</text>
</comment>
<dbReference type="PANTHER" id="PTHR23079:SF14">
    <property type="entry name" value="RNA-DEPENDENT RNA POLYMERASE"/>
    <property type="match status" value="1"/>
</dbReference>
<gene>
    <name evidence="5" type="ORF">BOTBODRAFT_30455</name>
</gene>